<feature type="domain" description="Tyr recombinase" evidence="5">
    <location>
        <begin position="220"/>
        <end position="425"/>
    </location>
</feature>
<dbReference type="SUPFAM" id="SSF56349">
    <property type="entry name" value="DNA breaking-rejoining enzymes"/>
    <property type="match status" value="1"/>
</dbReference>
<proteinExistence type="predicted"/>
<evidence type="ECO:0000313" key="7">
    <source>
        <dbReference type="EMBL" id="TYD41096.1"/>
    </source>
</evidence>
<dbReference type="PROSITE" id="PS51900">
    <property type="entry name" value="CB"/>
    <property type="match status" value="1"/>
</dbReference>
<keyword evidence="2 4" id="KW-0238">DNA-binding</keyword>
<reference evidence="7 8" key="1">
    <citation type="submission" date="2017-08" db="EMBL/GenBank/DDBJ databases">
        <title>Aeromonas veronii bv sobria strain NS22 whole genome sequencing.</title>
        <authorList>
            <person name="Katharios P."/>
            <person name="Ha V.Q."/>
            <person name="Smyrli M."/>
        </authorList>
    </citation>
    <scope>NUCLEOTIDE SEQUENCE [LARGE SCALE GENOMIC DNA]</scope>
    <source>
        <strain evidence="7 8">NS22</strain>
    </source>
</reference>
<dbReference type="InterPro" id="IPR050090">
    <property type="entry name" value="Tyrosine_recombinase_XerCD"/>
</dbReference>
<dbReference type="Pfam" id="PF00589">
    <property type="entry name" value="Phage_integrase"/>
    <property type="match status" value="1"/>
</dbReference>
<comment type="caution">
    <text evidence="7">The sequence shown here is derived from an EMBL/GenBank/DDBJ whole genome shotgun (WGS) entry which is preliminary data.</text>
</comment>
<dbReference type="InterPro" id="IPR010998">
    <property type="entry name" value="Integrase_recombinase_N"/>
</dbReference>
<evidence type="ECO:0000259" key="6">
    <source>
        <dbReference type="PROSITE" id="PS51900"/>
    </source>
</evidence>
<protein>
    <recommendedName>
        <fullName evidence="9">Site-specific integrase</fullName>
    </recommendedName>
</protein>
<dbReference type="Gene3D" id="1.10.443.10">
    <property type="entry name" value="Intergrase catalytic core"/>
    <property type="match status" value="1"/>
</dbReference>
<evidence type="ECO:0008006" key="9">
    <source>
        <dbReference type="Google" id="ProtNLM"/>
    </source>
</evidence>
<dbReference type="Gene3D" id="1.10.150.130">
    <property type="match status" value="1"/>
</dbReference>
<evidence type="ECO:0000313" key="8">
    <source>
        <dbReference type="Proteomes" id="UP000323129"/>
    </source>
</evidence>
<evidence type="ECO:0000256" key="4">
    <source>
        <dbReference type="PROSITE-ProRule" id="PRU01248"/>
    </source>
</evidence>
<accession>A0ABY3MH43</accession>
<dbReference type="InterPro" id="IPR011010">
    <property type="entry name" value="DNA_brk_join_enz"/>
</dbReference>
<dbReference type="InterPro" id="IPR044068">
    <property type="entry name" value="CB"/>
</dbReference>
<evidence type="ECO:0000256" key="3">
    <source>
        <dbReference type="ARBA" id="ARBA00023172"/>
    </source>
</evidence>
<dbReference type="PANTHER" id="PTHR30349:SF36">
    <property type="entry name" value="PROPHAGE INTEGRASE INTR-RELATED"/>
    <property type="match status" value="1"/>
</dbReference>
<sequence>MPVPCPPCCIAKTHEHQDELTMTLSSKLKKMLDAAPGVHIHGGRLRLAFKLPGKPVCRKSLGLLPTETNILYASNKLAAIKIDIQCGFYSANPDTFWLKHFPESAPLAKPTKRFTLKDYFAIYQESRKFDLSYSSLQKIRSAERFISDYHILHSDITEITHRDLELLRNDALKTRRVSTVQEYFRVIRTVFDEALKDEVIDMSPFARLRRLLQSDELPHQRVEPFSREELSRLLNATSIENHQLMIEFLFWTGMRPGEMKAVAWEDIDMTMGLLKVRYNIDRLGQLKPPKTIAGNRTIELLPAAMKVLKRQRELTFMLPPRLETVHLRHNKRREEMRRRVFLGRENMPYIRPELFTAPGYWARLLRKAQLTHREPYQLRHSYASMLLMAGAHPAYLAKQLGHKDWGMIRTIYAQWVSNDNPNYRNELAEKLGVVDPYMTHEQQAKA</sequence>
<dbReference type="Pfam" id="PF12167">
    <property type="entry name" value="Arm-DNA-bind_2"/>
    <property type="match status" value="1"/>
</dbReference>
<dbReference type="InterPro" id="IPR013762">
    <property type="entry name" value="Integrase-like_cat_sf"/>
</dbReference>
<feature type="domain" description="Core-binding (CB)" evidence="6">
    <location>
        <begin position="110"/>
        <end position="195"/>
    </location>
</feature>
<dbReference type="InterPro" id="IPR022000">
    <property type="entry name" value="Min27-like_integrase_DNA_bind"/>
</dbReference>
<evidence type="ECO:0000256" key="2">
    <source>
        <dbReference type="ARBA" id="ARBA00023125"/>
    </source>
</evidence>
<dbReference type="PANTHER" id="PTHR30349">
    <property type="entry name" value="PHAGE INTEGRASE-RELATED"/>
    <property type="match status" value="1"/>
</dbReference>
<keyword evidence="3" id="KW-0233">DNA recombination</keyword>
<organism evidence="7 8">
    <name type="scientific">Aeromonas veronii</name>
    <dbReference type="NCBI Taxonomy" id="654"/>
    <lineage>
        <taxon>Bacteria</taxon>
        <taxon>Pseudomonadati</taxon>
        <taxon>Pseudomonadota</taxon>
        <taxon>Gammaproteobacteria</taxon>
        <taxon>Aeromonadales</taxon>
        <taxon>Aeromonadaceae</taxon>
        <taxon>Aeromonas</taxon>
    </lineage>
</organism>
<dbReference type="PROSITE" id="PS51898">
    <property type="entry name" value="TYR_RECOMBINASE"/>
    <property type="match status" value="1"/>
</dbReference>
<evidence type="ECO:0000256" key="1">
    <source>
        <dbReference type="ARBA" id="ARBA00022908"/>
    </source>
</evidence>
<dbReference type="InterPro" id="IPR002104">
    <property type="entry name" value="Integrase_catalytic"/>
</dbReference>
<name>A0ABY3MH43_AERVE</name>
<dbReference type="CDD" id="cd01189">
    <property type="entry name" value="INT_ICEBs1_C_like"/>
    <property type="match status" value="1"/>
</dbReference>
<keyword evidence="8" id="KW-1185">Reference proteome</keyword>
<keyword evidence="1" id="KW-0229">DNA integration</keyword>
<dbReference type="Proteomes" id="UP000323129">
    <property type="component" value="Unassembled WGS sequence"/>
</dbReference>
<evidence type="ECO:0000259" key="5">
    <source>
        <dbReference type="PROSITE" id="PS51898"/>
    </source>
</evidence>
<gene>
    <name evidence="7" type="ORF">CJF24_19195</name>
</gene>
<dbReference type="EMBL" id="NQMC01000078">
    <property type="protein sequence ID" value="TYD41096.1"/>
    <property type="molecule type" value="Genomic_DNA"/>
</dbReference>